<dbReference type="AlphaFoldDB" id="A0A4Z2H2J3"/>
<feature type="region of interest" description="Disordered" evidence="1">
    <location>
        <begin position="12"/>
        <end position="36"/>
    </location>
</feature>
<reference evidence="2 3" key="1">
    <citation type="submission" date="2019-03" db="EMBL/GenBank/DDBJ databases">
        <title>First draft genome of Liparis tanakae, snailfish: a comprehensive survey of snailfish specific genes.</title>
        <authorList>
            <person name="Kim W."/>
            <person name="Song I."/>
            <person name="Jeong J.-H."/>
            <person name="Kim D."/>
            <person name="Kim S."/>
            <person name="Ryu S."/>
            <person name="Song J.Y."/>
            <person name="Lee S.K."/>
        </authorList>
    </citation>
    <scope>NUCLEOTIDE SEQUENCE [LARGE SCALE GENOMIC DNA]</scope>
    <source>
        <tissue evidence="2">Muscle</tissue>
    </source>
</reference>
<proteinExistence type="predicted"/>
<dbReference type="EMBL" id="SRLO01000354">
    <property type="protein sequence ID" value="TNN59525.1"/>
    <property type="molecule type" value="Genomic_DNA"/>
</dbReference>
<comment type="caution">
    <text evidence="2">The sequence shown here is derived from an EMBL/GenBank/DDBJ whole genome shotgun (WGS) entry which is preliminary data.</text>
</comment>
<dbReference type="Proteomes" id="UP000314294">
    <property type="component" value="Unassembled WGS sequence"/>
</dbReference>
<sequence>MVIPRTKYIMTDSTTMPRPSRMARSSPAFRAPEVPGGPFNSNVSEFRVLHGEAESRLFWPTSMGTRLS</sequence>
<name>A0A4Z2H2J3_9TELE</name>
<gene>
    <name evidence="2" type="ORF">EYF80_030249</name>
</gene>
<evidence type="ECO:0000313" key="2">
    <source>
        <dbReference type="EMBL" id="TNN59525.1"/>
    </source>
</evidence>
<organism evidence="2 3">
    <name type="scientific">Liparis tanakae</name>
    <name type="common">Tanaka's snailfish</name>
    <dbReference type="NCBI Taxonomy" id="230148"/>
    <lineage>
        <taxon>Eukaryota</taxon>
        <taxon>Metazoa</taxon>
        <taxon>Chordata</taxon>
        <taxon>Craniata</taxon>
        <taxon>Vertebrata</taxon>
        <taxon>Euteleostomi</taxon>
        <taxon>Actinopterygii</taxon>
        <taxon>Neopterygii</taxon>
        <taxon>Teleostei</taxon>
        <taxon>Neoteleostei</taxon>
        <taxon>Acanthomorphata</taxon>
        <taxon>Eupercaria</taxon>
        <taxon>Perciformes</taxon>
        <taxon>Cottioidei</taxon>
        <taxon>Cottales</taxon>
        <taxon>Liparidae</taxon>
        <taxon>Liparis</taxon>
    </lineage>
</organism>
<evidence type="ECO:0000256" key="1">
    <source>
        <dbReference type="SAM" id="MobiDB-lite"/>
    </source>
</evidence>
<evidence type="ECO:0000313" key="3">
    <source>
        <dbReference type="Proteomes" id="UP000314294"/>
    </source>
</evidence>
<protein>
    <submittedName>
        <fullName evidence="2">Uncharacterized protein</fullName>
    </submittedName>
</protein>
<keyword evidence="3" id="KW-1185">Reference proteome</keyword>
<accession>A0A4Z2H2J3</accession>